<dbReference type="OrthoDB" id="9801227at2"/>
<dbReference type="Gene3D" id="2.60.120.10">
    <property type="entry name" value="Jelly Rolls"/>
    <property type="match status" value="1"/>
</dbReference>
<evidence type="ECO:0000259" key="1">
    <source>
        <dbReference type="Pfam" id="PF12973"/>
    </source>
</evidence>
<dbReference type="AlphaFoldDB" id="A0A433KMS4"/>
<accession>A0A433KMS4</accession>
<dbReference type="Proteomes" id="UP000287336">
    <property type="component" value="Unassembled WGS sequence"/>
</dbReference>
<evidence type="ECO:0000313" key="3">
    <source>
        <dbReference type="Proteomes" id="UP000287336"/>
    </source>
</evidence>
<evidence type="ECO:0000313" key="2">
    <source>
        <dbReference type="EMBL" id="RUR30907.1"/>
    </source>
</evidence>
<dbReference type="EMBL" id="RZHG01000018">
    <property type="protein sequence ID" value="RUR30907.1"/>
    <property type="molecule type" value="Genomic_DNA"/>
</dbReference>
<dbReference type="InterPro" id="IPR025979">
    <property type="entry name" value="ChrR-like_cupin_dom"/>
</dbReference>
<comment type="caution">
    <text evidence="2">The sequence shown here is derived from an EMBL/GenBank/DDBJ whole genome shotgun (WGS) entry which is preliminary data.</text>
</comment>
<dbReference type="InterPro" id="IPR011051">
    <property type="entry name" value="RmlC_Cupin_sf"/>
</dbReference>
<feature type="domain" description="ChrR-like cupin" evidence="1">
    <location>
        <begin position="121"/>
        <end position="224"/>
    </location>
</feature>
<keyword evidence="3" id="KW-1185">Reference proteome</keyword>
<reference evidence="2 3" key="1">
    <citation type="submission" date="2018-12" db="EMBL/GenBank/DDBJ databases">
        <title>three novel Halomonas strain isolated from plants.</title>
        <authorList>
            <person name="Sun C."/>
        </authorList>
    </citation>
    <scope>NUCLEOTIDE SEQUENCE [LARGE SCALE GENOMIC DNA]</scope>
    <source>
        <strain evidence="2 3">DSM 19434</strain>
    </source>
</reference>
<gene>
    <name evidence="2" type="ORF">ELY33_08855</name>
</gene>
<dbReference type="Pfam" id="PF12973">
    <property type="entry name" value="Cupin_7"/>
    <property type="match status" value="2"/>
</dbReference>
<proteinExistence type="predicted"/>
<dbReference type="RefSeq" id="WP_126946913.1">
    <property type="nucleotide sequence ID" value="NZ_RZHG01000018.1"/>
</dbReference>
<dbReference type="CDD" id="cd20303">
    <property type="entry name" value="cupin_ChrR_1"/>
    <property type="match status" value="1"/>
</dbReference>
<protein>
    <submittedName>
        <fullName evidence="2">Cupin</fullName>
    </submittedName>
</protein>
<name>A0A433KMS4_9GAMM</name>
<dbReference type="SUPFAM" id="SSF51182">
    <property type="entry name" value="RmlC-like cupins"/>
    <property type="match status" value="2"/>
</dbReference>
<organism evidence="2 3">
    <name type="scientific">Vreelandella andesensis</name>
    <dbReference type="NCBI Taxonomy" id="447567"/>
    <lineage>
        <taxon>Bacteria</taxon>
        <taxon>Pseudomonadati</taxon>
        <taxon>Pseudomonadota</taxon>
        <taxon>Gammaproteobacteria</taxon>
        <taxon>Oceanospirillales</taxon>
        <taxon>Halomonadaceae</taxon>
        <taxon>Vreelandella</taxon>
    </lineage>
</organism>
<sequence>MRLNADFSHFVCITPDQYRWVNSPSAGVERMMLDRIGDEVARATSLVRYAPNSQFNRHTHGGGEEILVLDGVFADEHGRYPAGSYLRNPIGTGHTPQIGEEGALILVKLHQFDEDDLLQLAVPAHRLPWQPDRRTGITYKMLHTYSSEHYGPERVSLERWESDTLVTYLSLSGGLELFVLEGSLLSDGQEYKTGSWCRYPVGAAPKLRAGSEGVQLYLKRGHLAAVTQPANQPANQTN</sequence>
<dbReference type="InterPro" id="IPR014710">
    <property type="entry name" value="RmlC-like_jellyroll"/>
</dbReference>
<feature type="domain" description="ChrR-like cupin" evidence="1">
    <location>
        <begin position="11"/>
        <end position="112"/>
    </location>
</feature>